<reference evidence="3 4" key="1">
    <citation type="submission" date="2016-10" db="EMBL/GenBank/DDBJ databases">
        <authorList>
            <person name="de Groot N.N."/>
        </authorList>
    </citation>
    <scope>NUCLEOTIDE SEQUENCE [LARGE SCALE GENOMIC DNA]</scope>
    <source>
        <strain evidence="3 4">DSM 12992</strain>
    </source>
</reference>
<organism evidence="3 4">
    <name type="scientific">Clostridium uliginosum</name>
    <dbReference type="NCBI Taxonomy" id="119641"/>
    <lineage>
        <taxon>Bacteria</taxon>
        <taxon>Bacillati</taxon>
        <taxon>Bacillota</taxon>
        <taxon>Clostridia</taxon>
        <taxon>Eubacteriales</taxon>
        <taxon>Clostridiaceae</taxon>
        <taxon>Clostridium</taxon>
    </lineage>
</organism>
<keyword evidence="1" id="KW-0175">Coiled coil</keyword>
<accession>A0A1I1IZZ2</accession>
<feature type="coiled-coil region" evidence="1">
    <location>
        <begin position="498"/>
        <end position="535"/>
    </location>
</feature>
<dbReference type="InterPro" id="IPR049945">
    <property type="entry name" value="AAA_22"/>
</dbReference>
<evidence type="ECO:0000313" key="3">
    <source>
        <dbReference type="EMBL" id="SFC41451.1"/>
    </source>
</evidence>
<dbReference type="Gene3D" id="3.40.50.300">
    <property type="entry name" value="P-loop containing nucleotide triphosphate hydrolases"/>
    <property type="match status" value="1"/>
</dbReference>
<sequence>MKNNEVISILKGECERANYKIQEIDEYKNNPFIEALPNIFTEEDVVDKFTLFPEISDEDRVKASNIRYHIIKRAKNFVQPLPIHIILERRLSALIRRGYLARNPIDKAFLERLKILNELRDEVAENKVVNERMSHIRSTADSLSVIGISGIGKTTAIERLLLMYPQIIKHEEYEGQYFSRTQIVWLKIDCPYDGSLATLCKSFFKAIDDLLGTRYLEKFGYANRITSTMMLHMTTLASMYGIGVLVIDEIQHLLNAKNDMEEMLNFFVTLSNTVGIPTVLIGTSKAQQVFNGNFRQARRAASEGAIIWDRMPKDSEEWTFFLETLWDFQCLQEETKLSREIKEAFYDECQGITAVAVNLYILAQERALAKGKEKISVGVIRATAKEDLNMIQPMIKALRNNNISEIIKYEDISINLDDIAINYKSDMELNGRVKEAFNERKKSIDLMRRSTVENLIFDLKSMDLFKKLDDVDIKKICETTVNKASINEEYSSLKILALQKALEQEEKEKQSRDKLEKIETKNQELIALYEKARNDNVHPYDVLKKNGYIKNPIDEFLNVK</sequence>
<name>A0A1I1IZZ2_9CLOT</name>
<dbReference type="InterPro" id="IPR027417">
    <property type="entry name" value="P-loop_NTPase"/>
</dbReference>
<dbReference type="SUPFAM" id="SSF52540">
    <property type="entry name" value="P-loop containing nucleoside triphosphate hydrolases"/>
    <property type="match status" value="1"/>
</dbReference>
<dbReference type="Proteomes" id="UP000199263">
    <property type="component" value="Unassembled WGS sequence"/>
</dbReference>
<keyword evidence="4" id="KW-1185">Reference proteome</keyword>
<proteinExistence type="predicted"/>
<evidence type="ECO:0000256" key="1">
    <source>
        <dbReference type="SAM" id="Coils"/>
    </source>
</evidence>
<evidence type="ECO:0000259" key="2">
    <source>
        <dbReference type="Pfam" id="PF13401"/>
    </source>
</evidence>
<dbReference type="AlphaFoldDB" id="A0A1I1IZZ2"/>
<dbReference type="STRING" id="119641.SAMN05421842_103125"/>
<feature type="domain" description="ORC1/DEAH AAA+ ATPase" evidence="2">
    <location>
        <begin position="137"/>
        <end position="290"/>
    </location>
</feature>
<protein>
    <submittedName>
        <fullName evidence="3">AAA domain-containing protein</fullName>
    </submittedName>
</protein>
<dbReference type="GO" id="GO:0016887">
    <property type="term" value="F:ATP hydrolysis activity"/>
    <property type="evidence" value="ECO:0007669"/>
    <property type="project" value="InterPro"/>
</dbReference>
<dbReference type="EMBL" id="FOMG01000003">
    <property type="protein sequence ID" value="SFC41451.1"/>
    <property type="molecule type" value="Genomic_DNA"/>
</dbReference>
<dbReference type="Pfam" id="PF13401">
    <property type="entry name" value="AAA_22"/>
    <property type="match status" value="1"/>
</dbReference>
<gene>
    <name evidence="3" type="ORF">SAMN05421842_103125</name>
</gene>
<evidence type="ECO:0000313" key="4">
    <source>
        <dbReference type="Proteomes" id="UP000199263"/>
    </source>
</evidence>